<dbReference type="Pfam" id="PF13181">
    <property type="entry name" value="TPR_8"/>
    <property type="match status" value="3"/>
</dbReference>
<evidence type="ECO:0000313" key="3">
    <source>
        <dbReference type="Proteomes" id="UP001056218"/>
    </source>
</evidence>
<reference evidence="2 3" key="1">
    <citation type="submission" date="2022-05" db="EMBL/GenBank/DDBJ databases">
        <title>Identification of Peptoniphilus vaginalis-like Bacteria, Peptoniphilus septimus sp. nov. from Blood Cultures in a Cervical Cancer Patient receiving Chemotherapy: Case and Implications.</title>
        <authorList>
            <person name="Zhan X.-Y."/>
        </authorList>
    </citation>
    <scope>NUCLEOTIDE SEQUENCE [LARGE SCALE GENOMIC DNA]</scope>
    <source>
        <strain evidence="2 3">SAHP1</strain>
    </source>
</reference>
<dbReference type="Pfam" id="PF13414">
    <property type="entry name" value="TPR_11"/>
    <property type="match status" value="1"/>
</dbReference>
<accession>A0ABY4TNE2</accession>
<dbReference type="Proteomes" id="UP001056218">
    <property type="component" value="Chromosome"/>
</dbReference>
<organism evidence="2 3">
    <name type="scientific">Peptoniphilus genitalis</name>
    <dbReference type="NCBI Taxonomy" id="3036303"/>
    <lineage>
        <taxon>Bacteria</taxon>
        <taxon>Bacillati</taxon>
        <taxon>Bacillota</taxon>
        <taxon>Tissierellia</taxon>
        <taxon>Tissierellales</taxon>
        <taxon>Peptoniphilaceae</taxon>
        <taxon>Peptoniphilus</taxon>
    </lineage>
</organism>
<feature type="repeat" description="TPR" evidence="1">
    <location>
        <begin position="112"/>
        <end position="145"/>
    </location>
</feature>
<dbReference type="PROSITE" id="PS50005">
    <property type="entry name" value="TPR"/>
    <property type="match status" value="2"/>
</dbReference>
<dbReference type="EMBL" id="CP097885">
    <property type="protein sequence ID" value="URN41293.1"/>
    <property type="molecule type" value="Genomic_DNA"/>
</dbReference>
<name>A0ABY4TNE2_9FIRM</name>
<dbReference type="PANTHER" id="PTHR12558:SF13">
    <property type="entry name" value="CELL DIVISION CYCLE PROTEIN 27 HOMOLOG"/>
    <property type="match status" value="1"/>
</dbReference>
<sequence length="298" mass="34863">MDLKFKNYLILAEDFLIDGDYDKAEDLLLKSLNFTSEKDLDERISVYFELADIYLKKEAYEEAKNYFDKILALKEMPGAYYGLAITNDFEGGDTNYSIENYKRAIDLDHTYDRAHYYLAHAYDKLGESKLAIEEFKKVIDLDEFDFVAYNDLGSIYEVLNENELAENYVKKSLYIKEDYGRALYNMGVLCKKKDDNKQALKYYYDAISKFEDPFLFLNMSAIYIEEKDYEAAIDILNRGLIDFPKSVNLHYNKACSFHLLGRDDLAKEEIITAIEINPDAYDWALRDDDLSEIVKELK</sequence>
<evidence type="ECO:0000256" key="1">
    <source>
        <dbReference type="PROSITE-ProRule" id="PRU00339"/>
    </source>
</evidence>
<dbReference type="Gene3D" id="1.25.40.10">
    <property type="entry name" value="Tetratricopeptide repeat domain"/>
    <property type="match status" value="3"/>
</dbReference>
<dbReference type="SMART" id="SM00028">
    <property type="entry name" value="TPR"/>
    <property type="match status" value="6"/>
</dbReference>
<dbReference type="SUPFAM" id="SSF48452">
    <property type="entry name" value="TPR-like"/>
    <property type="match status" value="1"/>
</dbReference>
<dbReference type="RefSeq" id="WP_250341981.1">
    <property type="nucleotide sequence ID" value="NZ_CP097885.1"/>
</dbReference>
<keyword evidence="1" id="KW-0802">TPR repeat</keyword>
<proteinExistence type="predicted"/>
<feature type="repeat" description="TPR" evidence="1">
    <location>
        <begin position="44"/>
        <end position="77"/>
    </location>
</feature>
<dbReference type="InterPro" id="IPR019734">
    <property type="entry name" value="TPR_rpt"/>
</dbReference>
<dbReference type="Pfam" id="PF13424">
    <property type="entry name" value="TPR_12"/>
    <property type="match status" value="1"/>
</dbReference>
<dbReference type="PANTHER" id="PTHR12558">
    <property type="entry name" value="CELL DIVISION CYCLE 16,23,27"/>
    <property type="match status" value="1"/>
</dbReference>
<gene>
    <name evidence="2" type="ORF">M9426_08510</name>
</gene>
<keyword evidence="3" id="KW-1185">Reference proteome</keyword>
<evidence type="ECO:0000313" key="2">
    <source>
        <dbReference type="EMBL" id="URN41293.1"/>
    </source>
</evidence>
<dbReference type="InterPro" id="IPR011990">
    <property type="entry name" value="TPR-like_helical_dom_sf"/>
</dbReference>
<protein>
    <submittedName>
        <fullName evidence="2">Tetratricopeptide repeat protein</fullName>
    </submittedName>
</protein>
<dbReference type="NCBIfam" id="NF047558">
    <property type="entry name" value="TPR_END_plus"/>
    <property type="match status" value="1"/>
</dbReference>